<accession>A0ABU4AWM6</accession>
<evidence type="ECO:0000313" key="1">
    <source>
        <dbReference type="EMBL" id="MDV6230623.1"/>
    </source>
</evidence>
<sequence length="339" mass="36812">MSTDTTQFADRLVGTDPTGLPDGFFDRFVFNMHAEDARSPSIIVGLGLYPPANSVDGFVVMSDGRVQRNLRFASVLDGTDGRSCGPFAFEVIEPNEVWSLRLEENEIGVEFDLTWRARAKPWFGEIAVNNASGAKTSFDHLFQSGRYEGTVSVDGVTTSADGWFGQRDRSRGVRTMSGGQGLHIWLQAQFSQYSVGLLLVETRAGERILLEGAVMHEDGTVDTIVDARHALVFTEQRDLIEGDVQVSTASGTTYRISADARVGGGFMAGAGYGGHHGKSRDANTVVSDRYDLDGSVNPMTLDSSLTDRLCTFDLDGQPGSGIFEFALSRSSSFSYRPSL</sequence>
<protein>
    <submittedName>
        <fullName evidence="1">Uncharacterized protein</fullName>
    </submittedName>
</protein>
<dbReference type="Proteomes" id="UP001185899">
    <property type="component" value="Unassembled WGS sequence"/>
</dbReference>
<comment type="caution">
    <text evidence="1">The sequence shown here is derived from an EMBL/GenBank/DDBJ whole genome shotgun (WGS) entry which is preliminary data.</text>
</comment>
<dbReference type="RefSeq" id="WP_317548055.1">
    <property type="nucleotide sequence ID" value="NZ_JAWLKE010000003.1"/>
</dbReference>
<evidence type="ECO:0000313" key="2">
    <source>
        <dbReference type="Proteomes" id="UP001185899"/>
    </source>
</evidence>
<gene>
    <name evidence="1" type="ORF">R3P95_08695</name>
</gene>
<name>A0ABU4AWM6_9NOCA</name>
<keyword evidence="2" id="KW-1185">Reference proteome</keyword>
<dbReference type="SUPFAM" id="SSF159245">
    <property type="entry name" value="AttH-like"/>
    <property type="match status" value="1"/>
</dbReference>
<proteinExistence type="predicted"/>
<reference evidence="1 2" key="1">
    <citation type="submission" date="2023-10" db="EMBL/GenBank/DDBJ databases">
        <title>Development of a sustainable strategy for remediation of hydrocarbon-contaminated territories based on the waste exchange concept.</title>
        <authorList>
            <person name="Krivoruchko A."/>
        </authorList>
    </citation>
    <scope>NUCLEOTIDE SEQUENCE [LARGE SCALE GENOMIC DNA]</scope>
    <source>
        <strain evidence="1 2">IEGM 1322</strain>
    </source>
</reference>
<organism evidence="1 2">
    <name type="scientific">Rhodococcus cercidiphylli</name>
    <dbReference type="NCBI Taxonomy" id="489916"/>
    <lineage>
        <taxon>Bacteria</taxon>
        <taxon>Bacillati</taxon>
        <taxon>Actinomycetota</taxon>
        <taxon>Actinomycetes</taxon>
        <taxon>Mycobacteriales</taxon>
        <taxon>Nocardiaceae</taxon>
        <taxon>Rhodococcus</taxon>
    </lineage>
</organism>
<dbReference type="EMBL" id="JAWLKE010000003">
    <property type="protein sequence ID" value="MDV6230623.1"/>
    <property type="molecule type" value="Genomic_DNA"/>
</dbReference>